<feature type="transmembrane region" description="Helical" evidence="1">
    <location>
        <begin position="32"/>
        <end position="53"/>
    </location>
</feature>
<dbReference type="InterPro" id="IPR053160">
    <property type="entry name" value="MFS_DHA3_Transporter"/>
</dbReference>
<feature type="transmembrane region" description="Helical" evidence="1">
    <location>
        <begin position="65"/>
        <end position="83"/>
    </location>
</feature>
<dbReference type="Gene3D" id="1.20.1250.20">
    <property type="entry name" value="MFS general substrate transporter like domains"/>
    <property type="match status" value="1"/>
</dbReference>
<dbReference type="PANTHER" id="PTHR23530:SF1">
    <property type="entry name" value="PERMEASE, MAJOR FACILITATOR SUPERFAMILY-RELATED"/>
    <property type="match status" value="1"/>
</dbReference>
<feature type="transmembrane region" description="Helical" evidence="1">
    <location>
        <begin position="7"/>
        <end position="26"/>
    </location>
</feature>
<dbReference type="Proteomes" id="UP000466187">
    <property type="component" value="Chromosome"/>
</dbReference>
<dbReference type="SUPFAM" id="SSF103473">
    <property type="entry name" value="MFS general substrate transporter"/>
    <property type="match status" value="1"/>
</dbReference>
<dbReference type="KEGG" id="mgad:MGAD_39690"/>
<evidence type="ECO:0000256" key="1">
    <source>
        <dbReference type="SAM" id="Phobius"/>
    </source>
</evidence>
<sequence length="391" mass="40272">MAGVLYAYLFLDDFVLLYPVYTLLFSDTGLSVWQISSLFVIWSVSSLLLEVPSGAWADATSRRKLLIAGPLLTAVAFTLWVAAPGYWVFALGFVLWGLKSALTSGALEALVYEELQRLRATNRYATVMGRGQVAGVLAATCSGAVAAPIISAGGFAAVGAASVAASVIASFVAMLFPEHRIRGADGPELGWADTLAAGTREARRSASVRAAVILVAAVGSVWGALDEYTPLLIESGGVTAADVALLMVVVWAGASAGGLAAGRVARWGSTGFAALVAGGAVLMAAGALSRHPAGVLALAAAFGVFQCATIVADTRLQDSITGPARATVTSLAGMSTDVATLAVYSSYAALVELSGHPGAFALLMLPYLTIAFWLRSDGLKRRDQGTHNPCL</sequence>
<evidence type="ECO:0000313" key="2">
    <source>
        <dbReference type="EMBL" id="BBZ19634.1"/>
    </source>
</evidence>
<feature type="transmembrane region" description="Helical" evidence="1">
    <location>
        <begin position="89"/>
        <end position="112"/>
    </location>
</feature>
<accession>A0A7I7WQA3</accession>
<reference evidence="2 3" key="1">
    <citation type="journal article" date="2019" name="Emerg. Microbes Infect.">
        <title>Comprehensive subspecies identification of 175 nontuberculous mycobacteria species based on 7547 genomic profiles.</title>
        <authorList>
            <person name="Matsumoto Y."/>
            <person name="Kinjo T."/>
            <person name="Motooka D."/>
            <person name="Nabeya D."/>
            <person name="Jung N."/>
            <person name="Uechi K."/>
            <person name="Horii T."/>
            <person name="Iida T."/>
            <person name="Fujita J."/>
            <person name="Nakamura S."/>
        </authorList>
    </citation>
    <scope>NUCLEOTIDE SEQUENCE [LARGE SCALE GENOMIC DNA]</scope>
    <source>
        <strain evidence="2 3">JCM 12688</strain>
    </source>
</reference>
<feature type="transmembrane region" description="Helical" evidence="1">
    <location>
        <begin position="231"/>
        <end position="252"/>
    </location>
</feature>
<dbReference type="InterPro" id="IPR011701">
    <property type="entry name" value="MFS"/>
</dbReference>
<feature type="transmembrane region" description="Helical" evidence="1">
    <location>
        <begin position="356"/>
        <end position="374"/>
    </location>
</feature>
<keyword evidence="1" id="KW-0812">Transmembrane</keyword>
<dbReference type="Pfam" id="PF07690">
    <property type="entry name" value="MFS_1"/>
    <property type="match status" value="1"/>
</dbReference>
<feature type="transmembrane region" description="Helical" evidence="1">
    <location>
        <begin position="264"/>
        <end position="287"/>
    </location>
</feature>
<feature type="transmembrane region" description="Helical" evidence="1">
    <location>
        <begin position="293"/>
        <end position="312"/>
    </location>
</feature>
<feature type="transmembrane region" description="Helical" evidence="1">
    <location>
        <begin position="324"/>
        <end position="344"/>
    </location>
</feature>
<gene>
    <name evidence="2" type="ORF">MGAD_39690</name>
</gene>
<dbReference type="RefSeq" id="WP_163688559.1">
    <property type="nucleotide sequence ID" value="NZ_AP022608.1"/>
</dbReference>
<feature type="transmembrane region" description="Helical" evidence="1">
    <location>
        <begin position="156"/>
        <end position="176"/>
    </location>
</feature>
<dbReference type="InterPro" id="IPR036259">
    <property type="entry name" value="MFS_trans_sf"/>
</dbReference>
<dbReference type="PANTHER" id="PTHR23530">
    <property type="entry name" value="TRANSPORT PROTEIN-RELATED"/>
    <property type="match status" value="1"/>
</dbReference>
<dbReference type="GO" id="GO:0022857">
    <property type="term" value="F:transmembrane transporter activity"/>
    <property type="evidence" value="ECO:0007669"/>
    <property type="project" value="InterPro"/>
</dbReference>
<evidence type="ECO:0000313" key="3">
    <source>
        <dbReference type="Proteomes" id="UP000466187"/>
    </source>
</evidence>
<proteinExistence type="predicted"/>
<keyword evidence="1" id="KW-1133">Transmembrane helix</keyword>
<name>A0A7I7WQA3_MYCGU</name>
<keyword evidence="1" id="KW-0472">Membrane</keyword>
<protein>
    <submittedName>
        <fullName evidence="2">MFS transporter</fullName>
    </submittedName>
</protein>
<dbReference type="AlphaFoldDB" id="A0A7I7WQA3"/>
<feature type="transmembrane region" description="Helical" evidence="1">
    <location>
        <begin position="206"/>
        <end position="225"/>
    </location>
</feature>
<organism evidence="2 3">
    <name type="scientific">Mycolicibacterium gadium</name>
    <name type="common">Mycobacterium gadium</name>
    <dbReference type="NCBI Taxonomy" id="1794"/>
    <lineage>
        <taxon>Bacteria</taxon>
        <taxon>Bacillati</taxon>
        <taxon>Actinomycetota</taxon>
        <taxon>Actinomycetes</taxon>
        <taxon>Mycobacteriales</taxon>
        <taxon>Mycobacteriaceae</taxon>
        <taxon>Mycolicibacterium</taxon>
    </lineage>
</organism>
<feature type="transmembrane region" description="Helical" evidence="1">
    <location>
        <begin position="133"/>
        <end position="150"/>
    </location>
</feature>
<dbReference type="EMBL" id="AP022608">
    <property type="protein sequence ID" value="BBZ19634.1"/>
    <property type="molecule type" value="Genomic_DNA"/>
</dbReference>